<dbReference type="InterPro" id="IPR011837">
    <property type="entry name" value="Glycogen_debranch_GlgX"/>
</dbReference>
<evidence type="ECO:0000256" key="1">
    <source>
        <dbReference type="ARBA" id="ARBA00008061"/>
    </source>
</evidence>
<keyword evidence="2" id="KW-0378">Hydrolase</keyword>
<evidence type="ECO:0000256" key="4">
    <source>
        <dbReference type="ARBA" id="ARBA00023295"/>
    </source>
</evidence>
<dbReference type="CDD" id="cd11326">
    <property type="entry name" value="AmyAc_Glg_debranch"/>
    <property type="match status" value="1"/>
</dbReference>
<dbReference type="AlphaFoldDB" id="A0A7Z7FJ19"/>
<dbReference type="GO" id="GO:0019156">
    <property type="term" value="F:isoamylase activity"/>
    <property type="evidence" value="ECO:0007669"/>
    <property type="project" value="UniProtKB-ARBA"/>
</dbReference>
<dbReference type="SUPFAM" id="SSF51011">
    <property type="entry name" value="Glycosyl hydrolase domain"/>
    <property type="match status" value="1"/>
</dbReference>
<dbReference type="Gene3D" id="3.20.20.80">
    <property type="entry name" value="Glycosidases"/>
    <property type="match status" value="1"/>
</dbReference>
<dbReference type="Proteomes" id="UP000198900">
    <property type="component" value="Unassembled WGS sequence"/>
</dbReference>
<name>A0A7Z7FJ19_9BURK</name>
<dbReference type="GO" id="GO:0004135">
    <property type="term" value="F:amylo-alpha-1,6-glucosidase activity"/>
    <property type="evidence" value="ECO:0007669"/>
    <property type="project" value="InterPro"/>
</dbReference>
<dbReference type="Pfam" id="PF02922">
    <property type="entry name" value="CBM_48"/>
    <property type="match status" value="1"/>
</dbReference>
<organism evidence="6 7">
    <name type="scientific">Paraburkholderia steynii</name>
    <dbReference type="NCBI Taxonomy" id="1245441"/>
    <lineage>
        <taxon>Bacteria</taxon>
        <taxon>Pseudomonadati</taxon>
        <taxon>Pseudomonadota</taxon>
        <taxon>Betaproteobacteria</taxon>
        <taxon>Burkholderiales</taxon>
        <taxon>Burkholderiaceae</taxon>
        <taxon>Paraburkholderia</taxon>
    </lineage>
</organism>
<dbReference type="SUPFAM" id="SSF81296">
    <property type="entry name" value="E set domains"/>
    <property type="match status" value="1"/>
</dbReference>
<gene>
    <name evidence="6" type="ORF">SAMN04487926_116111</name>
</gene>
<dbReference type="InterPro" id="IPR017853">
    <property type="entry name" value="GH"/>
</dbReference>
<evidence type="ECO:0000259" key="5">
    <source>
        <dbReference type="SMART" id="SM00642"/>
    </source>
</evidence>
<dbReference type="Gene3D" id="2.60.40.10">
    <property type="entry name" value="Immunoglobulins"/>
    <property type="match status" value="1"/>
</dbReference>
<sequence>MSCSLQDMLRLLGRGYRSLTRRVRGNFRRVAQLANTVSESGKSSRCESPSIEADAGALPCYRVGAGSRFPPGATVLAEGVNFCVFCRDASRVELLLYAQPDSPVPFQTITLTPEHNRTFFYWHVFVEGLPVRVCYTWRVIRSVDMQRSYHACDARRELLDPFARAVSDVLWDRRMAIDAPNDMEQQGVPRAIVVEGGTSCDPPDAHSLDGALIYELHVGGFTRHPSSGVQHPGTFAGLIEKIPYLQELGVTHVELLPVMAFDEQDVPPAVAALGLSNYWGYSTHSFYSPHAAYCVDPAHAPGEFRALTDALHAAGIRVLLDVVFNHTAEAGEAGPVINFKGFANDIFYQHDAHDERRYLDHTGCGNTVNCNHPLVTAFIVHCLEYWVEELGVDGFRFDLASVFTRDRHGALMVDPPLPWAIESSRILSRVPLIAEAWDASGLYHVGAFPGMAWAEWNGRYRDVIRRFVRGDAGMIGEVATCIAGSADLYADDGRLPANSVNFVTCHDGFTLHDLVSYNGKHNEANGDDNRDGSNDNLSWNCGAEGDTDNADILQLRSRQARNMMATLFLSQGVPMLLAGDEVLRSQRGNNNCYCQDNALSWFDWSSVARASTMLRFVRELIALRRRHPSLRRRRFLTGQPAHGHSIADVSWHGSQLHEPAWQDRGARLLAFTLGGEAEGEAPLHVILNMDDSMHRVALPALNSWRWRRIVDTARNSPDDIVASPHKGPIEAEDCEVQARSVVVLEG</sequence>
<keyword evidence="3" id="KW-0809">Transit peptide</keyword>
<dbReference type="Gene3D" id="2.60.40.1180">
    <property type="entry name" value="Golgi alpha-mannosidase II"/>
    <property type="match status" value="1"/>
</dbReference>
<reference evidence="6" key="1">
    <citation type="submission" date="2016-10" db="EMBL/GenBank/DDBJ databases">
        <authorList>
            <person name="Varghese N."/>
            <person name="Submissions S."/>
        </authorList>
    </citation>
    <scope>NUCLEOTIDE SEQUENCE [LARGE SCALE GENOMIC DNA]</scope>
    <source>
        <strain evidence="6">YR281</strain>
    </source>
</reference>
<comment type="caution">
    <text evidence="6">The sequence shown here is derived from an EMBL/GenBank/DDBJ whole genome shotgun (WGS) entry which is preliminary data.</text>
</comment>
<dbReference type="SMART" id="SM00642">
    <property type="entry name" value="Aamy"/>
    <property type="match status" value="1"/>
</dbReference>
<dbReference type="CDD" id="cd02856">
    <property type="entry name" value="E_set_GDE_Isoamylase_N"/>
    <property type="match status" value="1"/>
</dbReference>
<dbReference type="InterPro" id="IPR044505">
    <property type="entry name" value="GlgX_Isoamylase_N_E_set"/>
</dbReference>
<dbReference type="Pfam" id="PF21156">
    <property type="entry name" value="ISOA1-3_C"/>
    <property type="match status" value="1"/>
</dbReference>
<evidence type="ECO:0000256" key="2">
    <source>
        <dbReference type="ARBA" id="ARBA00022801"/>
    </source>
</evidence>
<dbReference type="PANTHER" id="PTHR43002">
    <property type="entry name" value="GLYCOGEN DEBRANCHING ENZYME"/>
    <property type="match status" value="1"/>
</dbReference>
<feature type="domain" description="Glycosyl hydrolase family 13 catalytic" evidence="5">
    <location>
        <begin position="215"/>
        <end position="624"/>
    </location>
</feature>
<dbReference type="InterPro" id="IPR013780">
    <property type="entry name" value="Glyco_hydro_b"/>
</dbReference>
<dbReference type="EMBL" id="FNDI01000016">
    <property type="protein sequence ID" value="SDI40641.1"/>
    <property type="molecule type" value="Genomic_DNA"/>
</dbReference>
<dbReference type="InterPro" id="IPR014756">
    <property type="entry name" value="Ig_E-set"/>
</dbReference>
<comment type="similarity">
    <text evidence="1">Belongs to the glycosyl hydrolase 13 family.</text>
</comment>
<dbReference type="GO" id="GO:0005980">
    <property type="term" value="P:glycogen catabolic process"/>
    <property type="evidence" value="ECO:0007669"/>
    <property type="project" value="InterPro"/>
</dbReference>
<dbReference type="Pfam" id="PF00128">
    <property type="entry name" value="Alpha-amylase"/>
    <property type="match status" value="1"/>
</dbReference>
<dbReference type="NCBIfam" id="TIGR02100">
    <property type="entry name" value="glgX_debranch"/>
    <property type="match status" value="1"/>
</dbReference>
<evidence type="ECO:0000256" key="3">
    <source>
        <dbReference type="ARBA" id="ARBA00022946"/>
    </source>
</evidence>
<evidence type="ECO:0000313" key="6">
    <source>
        <dbReference type="EMBL" id="SDI40641.1"/>
    </source>
</evidence>
<proteinExistence type="inferred from homology"/>
<keyword evidence="7" id="KW-1185">Reference proteome</keyword>
<dbReference type="InterPro" id="IPR004193">
    <property type="entry name" value="Glyco_hydro_13_N"/>
</dbReference>
<dbReference type="InterPro" id="IPR006047">
    <property type="entry name" value="GH13_cat_dom"/>
</dbReference>
<evidence type="ECO:0000313" key="7">
    <source>
        <dbReference type="Proteomes" id="UP000198900"/>
    </source>
</evidence>
<dbReference type="InterPro" id="IPR048650">
    <property type="entry name" value="ISOA1-3-like_C"/>
</dbReference>
<keyword evidence="4" id="KW-0326">Glycosidase</keyword>
<dbReference type="InterPro" id="IPR013783">
    <property type="entry name" value="Ig-like_fold"/>
</dbReference>
<protein>
    <submittedName>
        <fullName evidence="6">Glycogen operon protein</fullName>
    </submittedName>
</protein>
<dbReference type="SUPFAM" id="SSF51445">
    <property type="entry name" value="(Trans)glycosidases"/>
    <property type="match status" value="1"/>
</dbReference>
<accession>A0A7Z7FJ19</accession>